<dbReference type="GO" id="GO:0032259">
    <property type="term" value="P:methylation"/>
    <property type="evidence" value="ECO:0007669"/>
    <property type="project" value="UniProtKB-KW"/>
</dbReference>
<dbReference type="RefSeq" id="WP_106838065.1">
    <property type="nucleotide sequence ID" value="NZ_JBCNIW010000006.1"/>
</dbReference>
<name>A0A2P7VGN3_9BACL</name>
<gene>
    <name evidence="1" type="ORF">C7R93_06620</name>
</gene>
<dbReference type="EMBL" id="PXZM01000008">
    <property type="protein sequence ID" value="PSJ98362.1"/>
    <property type="molecule type" value="Genomic_DNA"/>
</dbReference>
<keyword evidence="1" id="KW-0489">Methyltransferase</keyword>
<organism evidence="1 2">
    <name type="scientific">Brevibacillus fortis</name>
    <dbReference type="NCBI Taxonomy" id="2126352"/>
    <lineage>
        <taxon>Bacteria</taxon>
        <taxon>Bacillati</taxon>
        <taxon>Bacillota</taxon>
        <taxon>Bacilli</taxon>
        <taxon>Bacillales</taxon>
        <taxon>Paenibacillaceae</taxon>
        <taxon>Brevibacillus</taxon>
    </lineage>
</organism>
<proteinExistence type="predicted"/>
<sequence length="413" mass="48273">MSKKMHQALVPQYMKNFQCIGSFCEDTCCQGWTVVIDKKTYKRYKNIRDKEFVPIINDHITRLRNESSDLIYAKIKMDSKNACPFLNTEKLCSFQLNLGENYLSSVCSTYPRTLNMINGSLEQSATLSCPEAARQALLNPEVMQFDEIELEIDSKTIVGKSLEIENANLPQYYFWNLRIFSIEILQNRDYSIPERLLLLGTFYEKVQTLIDQNELVQLPQFIESYKTIVKNGTLKETIQAIPTSYDIQFKLVKYMMDMRVLLGVNSQAYLECVQDTLDGLSFTEEDSNNEELIQKYKHASESHYLPFITKHEYLLEHYLVNYVYKNLFPFQTTSQNLFDEFSLLVLHFSMIKLHLIGMTSHYKENFTVDHVVKLIYSFARAIEHTPIYLYKISKNLREKELSSLAHLAILIKN</sequence>
<keyword evidence="2" id="KW-1185">Reference proteome</keyword>
<comment type="caution">
    <text evidence="1">The sequence shown here is derived from an EMBL/GenBank/DDBJ whole genome shotgun (WGS) entry which is preliminary data.</text>
</comment>
<dbReference type="OrthoDB" id="86584at2"/>
<accession>A0A2P7VGN3</accession>
<dbReference type="Proteomes" id="UP000240419">
    <property type="component" value="Unassembled WGS sequence"/>
</dbReference>
<dbReference type="GO" id="GO:0008168">
    <property type="term" value="F:methyltransferase activity"/>
    <property type="evidence" value="ECO:0007669"/>
    <property type="project" value="UniProtKB-KW"/>
</dbReference>
<dbReference type="AlphaFoldDB" id="A0A2P7VGN3"/>
<protein>
    <submittedName>
        <fullName evidence="1">Lysine-N-methylase</fullName>
    </submittedName>
</protein>
<keyword evidence="1" id="KW-0808">Transferase</keyword>
<reference evidence="1 2" key="1">
    <citation type="submission" date="2018-03" db="EMBL/GenBank/DDBJ databases">
        <title>Brevisbacillus phylogenomics.</title>
        <authorList>
            <person name="Dunlap C."/>
        </authorList>
    </citation>
    <scope>NUCLEOTIDE SEQUENCE [LARGE SCALE GENOMIC DNA]</scope>
    <source>
        <strain evidence="1 2">NRRL NRS-1210</strain>
    </source>
</reference>
<dbReference type="NCBIfam" id="NF038110">
    <property type="entry name" value="Lys_methyl_FliB"/>
    <property type="match status" value="1"/>
</dbReference>
<evidence type="ECO:0000313" key="2">
    <source>
        <dbReference type="Proteomes" id="UP000240419"/>
    </source>
</evidence>
<evidence type="ECO:0000313" key="1">
    <source>
        <dbReference type="EMBL" id="PSJ98362.1"/>
    </source>
</evidence>